<evidence type="ECO:0000313" key="1">
    <source>
        <dbReference type="EMBL" id="KAK9037877.1"/>
    </source>
</evidence>
<proteinExistence type="predicted"/>
<protein>
    <submittedName>
        <fullName evidence="1">Uncharacterized protein</fullName>
    </submittedName>
</protein>
<accession>A0ABR2TKJ5</accession>
<sequence length="271" mass="29601">MQISQAVVGNVVVVVDSQTNDVQGSKLDERYDVHIHEDEGEAYQLMQVDGIDAPYVAQAVETTSYSKEVCGLRGDAKEAPVAQTNNLLPFSGTKWQTLAKMSCMGHGWLLATRNIDLEGGVILVIEACNIVVEPSVPEQVPEVLGDGLRAKGQHKAISIMEECIMLDGGKRGSLKNRPKGVTNLKLLVRKQSYFKAPKLQFLSEWVNSFSYGGSVDKHTLDHVNSTSVQEDLPDTRTSMHVVHGNEPEEGRDTIEMVQAVGMADSATTLDH</sequence>
<dbReference type="EMBL" id="JBBPBN010000005">
    <property type="protein sequence ID" value="KAK9037877.1"/>
    <property type="molecule type" value="Genomic_DNA"/>
</dbReference>
<reference evidence="1 2" key="1">
    <citation type="journal article" date="2024" name="G3 (Bethesda)">
        <title>Genome assembly of Hibiscus sabdariffa L. provides insights into metabolisms of medicinal natural products.</title>
        <authorList>
            <person name="Kim T."/>
        </authorList>
    </citation>
    <scope>NUCLEOTIDE SEQUENCE [LARGE SCALE GENOMIC DNA]</scope>
    <source>
        <strain evidence="1">TK-2024</strain>
        <tissue evidence="1">Old leaves</tissue>
    </source>
</reference>
<gene>
    <name evidence="1" type="ORF">V6N11_022776</name>
</gene>
<dbReference type="Proteomes" id="UP001396334">
    <property type="component" value="Unassembled WGS sequence"/>
</dbReference>
<name>A0ABR2TKJ5_9ROSI</name>
<keyword evidence="2" id="KW-1185">Reference proteome</keyword>
<evidence type="ECO:0000313" key="2">
    <source>
        <dbReference type="Proteomes" id="UP001396334"/>
    </source>
</evidence>
<comment type="caution">
    <text evidence="1">The sequence shown here is derived from an EMBL/GenBank/DDBJ whole genome shotgun (WGS) entry which is preliminary data.</text>
</comment>
<organism evidence="1 2">
    <name type="scientific">Hibiscus sabdariffa</name>
    <name type="common">roselle</name>
    <dbReference type="NCBI Taxonomy" id="183260"/>
    <lineage>
        <taxon>Eukaryota</taxon>
        <taxon>Viridiplantae</taxon>
        <taxon>Streptophyta</taxon>
        <taxon>Embryophyta</taxon>
        <taxon>Tracheophyta</taxon>
        <taxon>Spermatophyta</taxon>
        <taxon>Magnoliopsida</taxon>
        <taxon>eudicotyledons</taxon>
        <taxon>Gunneridae</taxon>
        <taxon>Pentapetalae</taxon>
        <taxon>rosids</taxon>
        <taxon>malvids</taxon>
        <taxon>Malvales</taxon>
        <taxon>Malvaceae</taxon>
        <taxon>Malvoideae</taxon>
        <taxon>Hibiscus</taxon>
    </lineage>
</organism>